<keyword evidence="4" id="KW-1185">Reference proteome</keyword>
<dbReference type="InterPro" id="IPR036497">
    <property type="entry name" value="GLTP_sf"/>
</dbReference>
<dbReference type="Pfam" id="PF08718">
    <property type="entry name" value="GLTP"/>
    <property type="match status" value="1"/>
</dbReference>
<evidence type="ECO:0000313" key="5">
    <source>
        <dbReference type="WBParaSite" id="Gr19_v10_g947.t1"/>
    </source>
</evidence>
<dbReference type="PANTHER" id="PTHR10219">
    <property type="entry name" value="GLYCOLIPID TRANSFER PROTEIN-RELATED"/>
    <property type="match status" value="1"/>
</dbReference>
<protein>
    <submittedName>
        <fullName evidence="5">Glycolipid transfer protein domain-containing protein</fullName>
    </submittedName>
</protein>
<evidence type="ECO:0000259" key="3">
    <source>
        <dbReference type="Pfam" id="PF08718"/>
    </source>
</evidence>
<reference evidence="5" key="1">
    <citation type="submission" date="2022-11" db="UniProtKB">
        <authorList>
            <consortium name="WormBaseParasite"/>
        </authorList>
    </citation>
    <scope>IDENTIFICATION</scope>
</reference>
<dbReference type="GO" id="GO:1902387">
    <property type="term" value="F:ceramide 1-phosphate binding"/>
    <property type="evidence" value="ECO:0007669"/>
    <property type="project" value="TreeGrafter"/>
</dbReference>
<dbReference type="Proteomes" id="UP000887572">
    <property type="component" value="Unplaced"/>
</dbReference>
<name>A0A914IFN8_GLORO</name>
<proteinExistence type="predicted"/>
<dbReference type="FunFam" id="1.10.3520.10:FF:000001">
    <property type="entry name" value="Pleckstrin domain-containing family A member 8"/>
    <property type="match status" value="1"/>
</dbReference>
<dbReference type="Gene3D" id="1.10.3520.10">
    <property type="entry name" value="Glycolipid transfer protein"/>
    <property type="match status" value="1"/>
</dbReference>
<evidence type="ECO:0000256" key="2">
    <source>
        <dbReference type="SAM" id="MobiDB-lite"/>
    </source>
</evidence>
<dbReference type="GO" id="GO:1902388">
    <property type="term" value="F:ceramide 1-phosphate transfer activity"/>
    <property type="evidence" value="ECO:0007669"/>
    <property type="project" value="TreeGrafter"/>
</dbReference>
<dbReference type="GO" id="GO:0016020">
    <property type="term" value="C:membrane"/>
    <property type="evidence" value="ECO:0007669"/>
    <property type="project" value="TreeGrafter"/>
</dbReference>
<dbReference type="SUPFAM" id="SSF110004">
    <property type="entry name" value="Glycolipid transfer protein, GLTP"/>
    <property type="match status" value="1"/>
</dbReference>
<dbReference type="GO" id="GO:0005829">
    <property type="term" value="C:cytosol"/>
    <property type="evidence" value="ECO:0007669"/>
    <property type="project" value="TreeGrafter"/>
</dbReference>
<feature type="region of interest" description="Disordered" evidence="2">
    <location>
        <begin position="203"/>
        <end position="229"/>
    </location>
</feature>
<evidence type="ECO:0000313" key="4">
    <source>
        <dbReference type="Proteomes" id="UP000887572"/>
    </source>
</evidence>
<evidence type="ECO:0000256" key="1">
    <source>
        <dbReference type="ARBA" id="ARBA00022448"/>
    </source>
</evidence>
<dbReference type="AlphaFoldDB" id="A0A914IFN8"/>
<feature type="domain" description="Glycolipid transfer protein" evidence="3">
    <location>
        <begin position="33"/>
        <end position="184"/>
    </location>
</feature>
<feature type="compositionally biased region" description="Basic and acidic residues" evidence="2">
    <location>
        <begin position="219"/>
        <end position="229"/>
    </location>
</feature>
<accession>A0A914IFN8</accession>
<dbReference type="PANTHER" id="PTHR10219:SF25">
    <property type="entry name" value="PLECKSTRIN HOMOLOGY DOMAIN-CONTAINING FAMILY A MEMBER 8"/>
    <property type="match status" value="1"/>
</dbReference>
<keyword evidence="1" id="KW-0813">Transport</keyword>
<dbReference type="InterPro" id="IPR014830">
    <property type="entry name" value="Glycolipid_transfer_prot_dom"/>
</dbReference>
<dbReference type="WBParaSite" id="Gr19_v10_g947.t1">
    <property type="protein sequence ID" value="Gr19_v10_g947.t1"/>
    <property type="gene ID" value="Gr19_v10_g947"/>
</dbReference>
<organism evidence="4 5">
    <name type="scientific">Globodera rostochiensis</name>
    <name type="common">Golden nematode worm</name>
    <name type="synonym">Heterodera rostochiensis</name>
    <dbReference type="NCBI Taxonomy" id="31243"/>
    <lineage>
        <taxon>Eukaryota</taxon>
        <taxon>Metazoa</taxon>
        <taxon>Ecdysozoa</taxon>
        <taxon>Nematoda</taxon>
        <taxon>Chromadorea</taxon>
        <taxon>Rhabditida</taxon>
        <taxon>Tylenchina</taxon>
        <taxon>Tylenchomorpha</taxon>
        <taxon>Tylenchoidea</taxon>
        <taxon>Heteroderidae</taxon>
        <taxon>Heteroderinae</taxon>
        <taxon>Globodera</taxon>
    </lineage>
</organism>
<sequence length="229" mass="26006">MASENVEAANQETYFSHQERMFPELDGTDKRLIPTEQFLKACQGIAEFVGFLGLAFVPVKKDIVGNVHKVRTKFDTDRQRMEMLQDLVDIDLAENGGKIGAATEGLLWLKRGLEFMLELLKALVRDYKNARMKGEDLSKTENLSGILSDAYERTLKRHHNFVSKQIFKVVLHAAPYRRTLLLAIAYGHGGLEEISWNSRLGSNRNNPTVQSSIRSQPRKSREPKATNFL</sequence>
<feature type="compositionally biased region" description="Polar residues" evidence="2">
    <location>
        <begin position="203"/>
        <end position="215"/>
    </location>
</feature>